<evidence type="ECO:0000313" key="3">
    <source>
        <dbReference type="RefSeq" id="XP_008809693.2"/>
    </source>
</evidence>
<dbReference type="OrthoDB" id="28868at2759"/>
<evidence type="ECO:0000259" key="1">
    <source>
        <dbReference type="Pfam" id="PF13369"/>
    </source>
</evidence>
<reference evidence="2" key="1">
    <citation type="journal article" date="2019" name="Nat. Commun.">
        <title>Genome-wide association mapping of date palm fruit traits.</title>
        <authorList>
            <person name="Hazzouri K.M."/>
            <person name="Gros-Balthazard M."/>
            <person name="Flowers J.M."/>
            <person name="Copetti D."/>
            <person name="Lemansour A."/>
            <person name="Lebrun M."/>
            <person name="Masmoudi K."/>
            <person name="Ferrand S."/>
            <person name="Dhar M.I."/>
            <person name="Fresquez Z.A."/>
            <person name="Rosas U."/>
            <person name="Zhang J."/>
            <person name="Talag J."/>
            <person name="Lee S."/>
            <person name="Kudrna D."/>
            <person name="Powell R.F."/>
            <person name="Leitch I.J."/>
            <person name="Krueger R.R."/>
            <person name="Wing R.A."/>
            <person name="Amiri K.M.A."/>
            <person name="Purugganan M.D."/>
        </authorList>
    </citation>
    <scope>NUCLEOTIDE SEQUENCE [LARGE SCALE GENOMIC DNA]</scope>
    <source>
        <strain evidence="2">cv. Khalas</strain>
    </source>
</reference>
<dbReference type="KEGG" id="pda:103721313"/>
<evidence type="ECO:0000313" key="2">
    <source>
        <dbReference type="Proteomes" id="UP000228380"/>
    </source>
</evidence>
<dbReference type="GeneID" id="103721313"/>
<reference evidence="3" key="2">
    <citation type="submission" date="2025-08" db="UniProtKB">
        <authorList>
            <consortium name="RefSeq"/>
        </authorList>
    </citation>
    <scope>IDENTIFICATION</scope>
    <source>
        <tissue evidence="3">Young leaves</tissue>
    </source>
</reference>
<dbReference type="AlphaFoldDB" id="A0A8B7CZB9"/>
<protein>
    <submittedName>
        <fullName evidence="3">Uncharacterized protein LOC103721313 isoform X1</fullName>
    </submittedName>
</protein>
<feature type="domain" description="Protein SirB1 N-terminal" evidence="1">
    <location>
        <begin position="159"/>
        <end position="310"/>
    </location>
</feature>
<sequence length="443" mass="49195">MTLLLPSTGGPTRCWGRFTPSPFVRSWGCWRRLTKSKTAAVRGGPTPTALCGGLTSDGSCSSQTDGNLEVSSLLLMVVKMARDKFAQEISFRTDDKDISLAKALLLVAAEDEAVLTSNQDMDAHSLRNERNDATLPYKSHLELNDVHEIFLAGKSIHGWLNELDIIAREVEAELISRDIGCHLMEILEAVNTVLFGIRGFKRFPVLVDSKLSYMHTVLSSGCGSAIMISIIYIEVCRRLGVSIVGSRVGEEFLIWPQTENPQELFRASSGQSLLAIINGRCVEDPRSKASDLDSKSLLGLDIASNREIIGIALANMIRLHWKRASRTNPGLMLTSPLRPVYAVNEKASKIGSSKNPLLRPLELRLAAMAAERLLILKPDNWTLRRDHGMLLYYGRRYAEAVQELSICMALAPVEEAEALERFVEKLHLLRLESSWKSLEQLAR</sequence>
<accession>A0A8B7CZB9</accession>
<keyword evidence="2" id="KW-1185">Reference proteome</keyword>
<organism evidence="2 3">
    <name type="scientific">Phoenix dactylifera</name>
    <name type="common">Date palm</name>
    <dbReference type="NCBI Taxonomy" id="42345"/>
    <lineage>
        <taxon>Eukaryota</taxon>
        <taxon>Viridiplantae</taxon>
        <taxon>Streptophyta</taxon>
        <taxon>Embryophyta</taxon>
        <taxon>Tracheophyta</taxon>
        <taxon>Spermatophyta</taxon>
        <taxon>Magnoliopsida</taxon>
        <taxon>Liliopsida</taxon>
        <taxon>Arecaceae</taxon>
        <taxon>Coryphoideae</taxon>
        <taxon>Phoeniceae</taxon>
        <taxon>Phoenix</taxon>
    </lineage>
</organism>
<dbReference type="PANTHER" id="PTHR31350">
    <property type="entry name" value="SI:DKEY-261L7.2"/>
    <property type="match status" value="1"/>
</dbReference>
<dbReference type="InterPro" id="IPR032698">
    <property type="entry name" value="SirB1_N"/>
</dbReference>
<name>A0A8B7CZB9_PHODC</name>
<dbReference type="Pfam" id="PF13369">
    <property type="entry name" value="Transglut_core2"/>
    <property type="match status" value="1"/>
</dbReference>
<gene>
    <name evidence="3" type="primary">LOC103721313</name>
</gene>
<dbReference type="Proteomes" id="UP000228380">
    <property type="component" value="Chromosome 2"/>
</dbReference>
<proteinExistence type="predicted"/>
<dbReference type="PANTHER" id="PTHR31350:SF30">
    <property type="entry name" value="TRANSGLUTAMINASE FAMILY PROTEIN"/>
    <property type="match status" value="1"/>
</dbReference>
<dbReference type="RefSeq" id="XP_008809693.2">
    <property type="nucleotide sequence ID" value="XM_008811471.4"/>
</dbReference>